<keyword evidence="1" id="KW-0805">Transcription regulation</keyword>
<dbReference type="GO" id="GO:0006338">
    <property type="term" value="P:chromatin remodeling"/>
    <property type="evidence" value="ECO:0000318"/>
    <property type="project" value="GO_Central"/>
</dbReference>
<evidence type="ECO:0000313" key="5">
    <source>
        <dbReference type="EMBL" id="CAK88707.1"/>
    </source>
</evidence>
<dbReference type="GO" id="GO:0005634">
    <property type="term" value="C:nucleus"/>
    <property type="evidence" value="ECO:0000318"/>
    <property type="project" value="GO_Central"/>
</dbReference>
<dbReference type="EMBL" id="CT868651">
    <property type="protein sequence ID" value="CAK88707.1"/>
    <property type="molecule type" value="Genomic_DNA"/>
</dbReference>
<dbReference type="OMA" id="NCKKGLQ"/>
<accession>A0E090</accession>
<dbReference type="GO" id="GO:0003682">
    <property type="term" value="F:chromatin binding"/>
    <property type="evidence" value="ECO:0000318"/>
    <property type="project" value="GO_Central"/>
</dbReference>
<dbReference type="InParanoid" id="A0E090"/>
<dbReference type="GO" id="GO:0000785">
    <property type="term" value="C:chromatin"/>
    <property type="evidence" value="ECO:0000318"/>
    <property type="project" value="GO_Central"/>
</dbReference>
<evidence type="ECO:0000313" key="6">
    <source>
        <dbReference type="Proteomes" id="UP000000600"/>
    </source>
</evidence>
<dbReference type="PANTHER" id="PTHR45926">
    <property type="entry name" value="OSJNBA0053K19.4 PROTEIN"/>
    <property type="match status" value="1"/>
</dbReference>
<evidence type="ECO:0000256" key="3">
    <source>
        <dbReference type="SAM" id="MobiDB-lite"/>
    </source>
</evidence>
<dbReference type="Pfam" id="PF17035">
    <property type="entry name" value="BET"/>
    <property type="match status" value="1"/>
</dbReference>
<dbReference type="GO" id="GO:0042393">
    <property type="term" value="F:histone binding"/>
    <property type="evidence" value="ECO:0000318"/>
    <property type="project" value="GO_Central"/>
</dbReference>
<feature type="region of interest" description="Disordered" evidence="3">
    <location>
        <begin position="279"/>
        <end position="308"/>
    </location>
</feature>
<dbReference type="GO" id="GO:0006357">
    <property type="term" value="P:regulation of transcription by RNA polymerase II"/>
    <property type="evidence" value="ECO:0000318"/>
    <property type="project" value="GO_Central"/>
</dbReference>
<dbReference type="RefSeq" id="XP_001456104.1">
    <property type="nucleotide sequence ID" value="XM_001456067.2"/>
</dbReference>
<sequence length="308" mass="35684">MASQLEFNLNQIQVEFILSKMPKGYSLLQSNLLKSREQRVVKFPSLLVEQPKKVNKYDASFQSNKQEVVEDKGKRSQRIAPIQKEQVKIQLDDNCKKGLQLLQKFKSHPAFNEINASGYLNIDKIEASFKQEGNLMNLWNQIRIALQKLTQSASSTQMQDQVTFLENHFYQVFKPIQNEQKQTSTSTKSIPINNKVTSNKVKESQSQKKQDTHITFEEKRQLGQHIRELPQEHLKAVWEIVQQSVQNQEAEELEFDIDQLPAKVIRKLQEYVQSKLKTKKVKVDPSINYSSQKSNNQEDSSFPSESSD</sequence>
<dbReference type="GeneID" id="5041889"/>
<gene>
    <name evidence="5" type="ORF">GSPATT00021875001</name>
</gene>
<organism evidence="5 6">
    <name type="scientific">Paramecium tetraurelia</name>
    <dbReference type="NCBI Taxonomy" id="5888"/>
    <lineage>
        <taxon>Eukaryota</taxon>
        <taxon>Sar</taxon>
        <taxon>Alveolata</taxon>
        <taxon>Ciliophora</taxon>
        <taxon>Intramacronucleata</taxon>
        <taxon>Oligohymenophorea</taxon>
        <taxon>Peniculida</taxon>
        <taxon>Parameciidae</taxon>
        <taxon>Paramecium</taxon>
    </lineage>
</organism>
<reference evidence="5 6" key="1">
    <citation type="journal article" date="2006" name="Nature">
        <title>Global trends of whole-genome duplications revealed by the ciliate Paramecium tetraurelia.</title>
        <authorList>
            <consortium name="Genoscope"/>
            <person name="Aury J.-M."/>
            <person name="Jaillon O."/>
            <person name="Duret L."/>
            <person name="Noel B."/>
            <person name="Jubin C."/>
            <person name="Porcel B.M."/>
            <person name="Segurens B."/>
            <person name="Daubin V."/>
            <person name="Anthouard V."/>
            <person name="Aiach N."/>
            <person name="Arnaiz O."/>
            <person name="Billaut A."/>
            <person name="Beisson J."/>
            <person name="Blanc I."/>
            <person name="Bouhouche K."/>
            <person name="Camara F."/>
            <person name="Duharcourt S."/>
            <person name="Guigo R."/>
            <person name="Gogendeau D."/>
            <person name="Katinka M."/>
            <person name="Keller A.-M."/>
            <person name="Kissmehl R."/>
            <person name="Klotz C."/>
            <person name="Koll F."/>
            <person name="Le Moue A."/>
            <person name="Lepere C."/>
            <person name="Malinsky S."/>
            <person name="Nowacki M."/>
            <person name="Nowak J.K."/>
            <person name="Plattner H."/>
            <person name="Poulain J."/>
            <person name="Ruiz F."/>
            <person name="Serrano V."/>
            <person name="Zagulski M."/>
            <person name="Dessen P."/>
            <person name="Betermier M."/>
            <person name="Weissenbach J."/>
            <person name="Scarpelli C."/>
            <person name="Schachter V."/>
            <person name="Sperling L."/>
            <person name="Meyer E."/>
            <person name="Cohen J."/>
            <person name="Wincker P."/>
        </authorList>
    </citation>
    <scope>NUCLEOTIDE SEQUENCE [LARGE SCALE GENOMIC DNA]</scope>
    <source>
        <strain evidence="5 6">Stock d4-2</strain>
    </source>
</reference>
<feature type="domain" description="NET" evidence="4">
    <location>
        <begin position="204"/>
        <end position="283"/>
    </location>
</feature>
<dbReference type="Proteomes" id="UP000000600">
    <property type="component" value="Unassembled WGS sequence"/>
</dbReference>
<proteinExistence type="predicted"/>
<dbReference type="Gene3D" id="1.20.1270.220">
    <property type="match status" value="1"/>
</dbReference>
<protein>
    <recommendedName>
        <fullName evidence="4">NET domain-containing protein</fullName>
    </recommendedName>
</protein>
<dbReference type="OrthoDB" id="309000at2759"/>
<dbReference type="AlphaFoldDB" id="A0E090"/>
<dbReference type="HOGENOM" id="CLU_907503_0_0_1"/>
<keyword evidence="6" id="KW-1185">Reference proteome</keyword>
<keyword evidence="2" id="KW-0804">Transcription</keyword>
<name>A0E090_PARTE</name>
<evidence type="ECO:0000256" key="2">
    <source>
        <dbReference type="ARBA" id="ARBA00023163"/>
    </source>
</evidence>
<dbReference type="InterPro" id="IPR027353">
    <property type="entry name" value="NET_dom"/>
</dbReference>
<dbReference type="GO" id="GO:0004674">
    <property type="term" value="F:protein serine/threonine kinase activity"/>
    <property type="evidence" value="ECO:0000318"/>
    <property type="project" value="GO_Central"/>
</dbReference>
<evidence type="ECO:0000259" key="4">
    <source>
        <dbReference type="PROSITE" id="PS51525"/>
    </source>
</evidence>
<dbReference type="PROSITE" id="PS51525">
    <property type="entry name" value="NET"/>
    <property type="match status" value="1"/>
</dbReference>
<dbReference type="KEGG" id="ptm:GSPATT00021875001"/>
<evidence type="ECO:0000256" key="1">
    <source>
        <dbReference type="ARBA" id="ARBA00023015"/>
    </source>
</evidence>
<dbReference type="InterPro" id="IPR038336">
    <property type="entry name" value="NET_sf"/>
</dbReference>
<feature type="compositionally biased region" description="Polar residues" evidence="3">
    <location>
        <begin position="287"/>
        <end position="308"/>
    </location>
</feature>
<dbReference type="STRING" id="5888.A0E090"/>